<organism evidence="2 3">
    <name type="scientific">Sulfitobacter alexandrii</name>
    <dbReference type="NCBI Taxonomy" id="1917485"/>
    <lineage>
        <taxon>Bacteria</taxon>
        <taxon>Pseudomonadati</taxon>
        <taxon>Pseudomonadota</taxon>
        <taxon>Alphaproteobacteria</taxon>
        <taxon>Rhodobacterales</taxon>
        <taxon>Roseobacteraceae</taxon>
        <taxon>Sulfitobacter</taxon>
    </lineage>
</organism>
<dbReference type="RefSeq" id="WP_071973214.1">
    <property type="nucleotide sequence ID" value="NZ_CP018076.1"/>
</dbReference>
<dbReference type="Proteomes" id="UP000181897">
    <property type="component" value="Chromosome"/>
</dbReference>
<protein>
    <recommendedName>
        <fullName evidence="4">DUF2125 domain-containing protein</fullName>
    </recommendedName>
</protein>
<name>A0A1J0WKM5_9RHOB</name>
<accession>A0A1J0WKM5</accession>
<evidence type="ECO:0008006" key="4">
    <source>
        <dbReference type="Google" id="ProtNLM"/>
    </source>
</evidence>
<evidence type="ECO:0000256" key="1">
    <source>
        <dbReference type="SAM" id="SignalP"/>
    </source>
</evidence>
<keyword evidence="1" id="KW-0732">Signal</keyword>
<gene>
    <name evidence="2" type="ORF">BOO69_16750</name>
</gene>
<dbReference type="OrthoDB" id="7791409at2"/>
<sequence>MFRMNSASLGFAVPAMLLSTAAWADLTPTQVWGDWRQYMENMGYGITATENDAGGTLTVSDLALDMPMPEEGGAVSMNIGTLEFRGNGDGTVAIVMPDTLPMSISATGTETDPGFTMNMDYAQTDHSIVVSGSPENMTYAYDAGTVGLKLKELIVDGQSYGAENARIDVVANDFTSRTTMTIGDTRGYEQTGQIGGVTYDVFVHNPEQSGQLSFKGSMSDLTLEGNGTIPLTTVDAADMAAMIAAGFDMSGTITYGSGNTGINFVDEEQGDFSAATSSQGGELSVAMGPEGLAYAGSQKDTEMNLKVAELPFPIDISMARTGFKLEAPVVKSDEAQDFAFGITLGDFVMSDMIWGIFDPTGQLPRDPATVELDLSGQAKLLVDYMAADAATQMAGPPGEVEALSVNKLLVDAAGARLEGQGDVTFDNSDMTTMPGMPKPVGAIDLSLEGGNGLLEKLVAMGLLPQEQAMGARMMMGLFAVPGSEPDTLTSKIEFTEDGQVLANGQRIK</sequence>
<proteinExistence type="predicted"/>
<evidence type="ECO:0000313" key="2">
    <source>
        <dbReference type="EMBL" id="APE44868.1"/>
    </source>
</evidence>
<evidence type="ECO:0000313" key="3">
    <source>
        <dbReference type="Proteomes" id="UP000181897"/>
    </source>
</evidence>
<dbReference type="KEGG" id="suam:BOO69_16750"/>
<dbReference type="STRING" id="1917485.BOO69_16750"/>
<feature type="chain" id="PRO_5012791719" description="DUF2125 domain-containing protein" evidence="1">
    <location>
        <begin position="25"/>
        <end position="508"/>
    </location>
</feature>
<feature type="signal peptide" evidence="1">
    <location>
        <begin position="1"/>
        <end position="24"/>
    </location>
</feature>
<dbReference type="AlphaFoldDB" id="A0A1J0WKM5"/>
<reference evidence="2 3" key="1">
    <citation type="submission" date="2016-11" db="EMBL/GenBank/DDBJ databases">
        <title>Complete genome sequence of Sulfitobacter sp. AM1-D1, a toxic bacteria associated with marine dinoflagellate Alexandrium minutum in East China Sea.</title>
        <authorList>
            <person name="Yang Q."/>
            <person name="Zhang X."/>
            <person name="Tian X."/>
        </authorList>
    </citation>
    <scope>NUCLEOTIDE SEQUENCE [LARGE SCALE GENOMIC DNA]</scope>
    <source>
        <strain evidence="2 3">AM1-D1</strain>
    </source>
</reference>
<dbReference type="EMBL" id="CP018076">
    <property type="protein sequence ID" value="APE44868.1"/>
    <property type="molecule type" value="Genomic_DNA"/>
</dbReference>
<keyword evidence="3" id="KW-1185">Reference proteome</keyword>